<organism evidence="1 2">
    <name type="scientific">Patella caerulea</name>
    <name type="common">Rayed Mediterranean limpet</name>
    <dbReference type="NCBI Taxonomy" id="87958"/>
    <lineage>
        <taxon>Eukaryota</taxon>
        <taxon>Metazoa</taxon>
        <taxon>Spiralia</taxon>
        <taxon>Lophotrochozoa</taxon>
        <taxon>Mollusca</taxon>
        <taxon>Gastropoda</taxon>
        <taxon>Patellogastropoda</taxon>
        <taxon>Patelloidea</taxon>
        <taxon>Patellidae</taxon>
        <taxon>Patella</taxon>
    </lineage>
</organism>
<keyword evidence="2" id="KW-1185">Reference proteome</keyword>
<dbReference type="Proteomes" id="UP001347796">
    <property type="component" value="Unassembled WGS sequence"/>
</dbReference>
<evidence type="ECO:0000313" key="1">
    <source>
        <dbReference type="EMBL" id="KAK6183874.1"/>
    </source>
</evidence>
<name>A0AAN8K3R5_PATCE</name>
<evidence type="ECO:0000313" key="2">
    <source>
        <dbReference type="Proteomes" id="UP001347796"/>
    </source>
</evidence>
<comment type="caution">
    <text evidence="1">The sequence shown here is derived from an EMBL/GenBank/DDBJ whole genome shotgun (WGS) entry which is preliminary data.</text>
</comment>
<accession>A0AAN8K3R5</accession>
<proteinExistence type="predicted"/>
<protein>
    <submittedName>
        <fullName evidence="1">Uncharacterized protein</fullName>
    </submittedName>
</protein>
<gene>
    <name evidence="1" type="ORF">SNE40_006453</name>
</gene>
<dbReference type="AlphaFoldDB" id="A0AAN8K3R5"/>
<dbReference type="EMBL" id="JAZGQO010000006">
    <property type="protein sequence ID" value="KAK6183874.1"/>
    <property type="molecule type" value="Genomic_DNA"/>
</dbReference>
<reference evidence="1 2" key="1">
    <citation type="submission" date="2024-01" db="EMBL/GenBank/DDBJ databases">
        <title>The genome of the rayed Mediterranean limpet Patella caerulea (Linnaeus, 1758).</title>
        <authorList>
            <person name="Anh-Thu Weber A."/>
            <person name="Halstead-Nussloch G."/>
        </authorList>
    </citation>
    <scope>NUCLEOTIDE SEQUENCE [LARGE SCALE GENOMIC DNA]</scope>
    <source>
        <strain evidence="1">AATW-2023a</strain>
        <tissue evidence="1">Whole specimen</tissue>
    </source>
</reference>
<sequence>MESSRMLVIAPINSVGVFVFVVSLLTSGLSEKIPGENSLHSEEEQPQIVQGIITTDGKPVENLFINDNTQENIIHLHQRHYDTFIIKRYATNKALLLVQSDDDQIHYCEEWNLTNETFIPASVFLNAEFRSSDNSSTVTRSFHTVDIIDLPIIPYSTCQDIPPSLLAGKPLQ</sequence>